<feature type="coiled-coil region" evidence="1">
    <location>
        <begin position="728"/>
        <end position="762"/>
    </location>
</feature>
<sequence>MSGGTHIRAVGLGNPAEGPVNHDEAAAEPLTLDESWAEAEVHAEVDAPLHESGDWDASPARGGSRIAPALAISAVLAWTAFFAWANWTAVTGGISPQGGSRLLIDWTIPVLLVVAVWLLVMRMSRREAGRFADAAVALRSESEALEARLSTVNRELSLAREFLAAQSRELDTLGRVATQRIGEHADRLQNLVRDNGQQVDAIAGVSRAALDNMDRLRSDLPVIANAARDVSNQIGGAGNTAHEHVAELIAGLNRLNEFGLASERQVGSLRSRVDAAIAAFEAQATQLDEIAGNRFAALRERSEAFRTEMDGREVEVLAAMRHRADRLRAEIESTASAMESHEEELLRSLQARIAALREGAATVGDSLAGTERSALSSWNQRLAGLHAELSDAAAEVERMEETARARATARLQVLRDEAEQVAAGLAETQARFVADVDQRRTEALEVYAAQAETIAAQMSALDAEIAQRREGHLAHSAALADESAAIATRLAALGEKMAEAAGQGSAAQTAVAGAIETLAQQLAASRQALEGTDRAVADLTEASVRLLELIRASAEHSRTDLPAAIGDAEARLATLGQRGESLGLMLADAGERSRELSDYVLAASRETGSAMGDIAAFHGRIAAEHAQNAGQVAELRAALDALQRESRGAAEHASTELRGAIGQLEDAVRSAITVVETEGAARVRALADSIGEQAAGAIDRAVQARVGAALGELEGSASQAAELGRDAALQLRDQLARVNELAANLESRVAHARQRAEEQVDSDFARRVALITESLNSHAIDIAKALSTDVTDMAWTSYLRGDRGIFTRRAVRLIDSTQTRDIAELFDSDSEFREHVSRYIHDFEAMLRTMLSTRDGHAIGVTLLSSDMGKLYVVLAQAIERLRD</sequence>
<dbReference type="OrthoDB" id="9777715at2"/>
<keyword evidence="1" id="KW-0175">Coiled coil</keyword>
<keyword evidence="2" id="KW-1133">Transmembrane helix</keyword>
<dbReference type="AlphaFoldDB" id="A0A6I4TD82"/>
<feature type="transmembrane region" description="Helical" evidence="2">
    <location>
        <begin position="69"/>
        <end position="90"/>
    </location>
</feature>
<evidence type="ECO:0000256" key="2">
    <source>
        <dbReference type="SAM" id="Phobius"/>
    </source>
</evidence>
<proteinExistence type="predicted"/>
<feature type="transmembrane region" description="Helical" evidence="2">
    <location>
        <begin position="102"/>
        <end position="120"/>
    </location>
</feature>
<keyword evidence="2" id="KW-0472">Membrane</keyword>
<evidence type="ECO:0000313" key="3">
    <source>
        <dbReference type="EMBL" id="MXO74110.1"/>
    </source>
</evidence>
<accession>A0A6I4TD82</accession>
<dbReference type="RefSeq" id="WP_160609895.1">
    <property type="nucleotide sequence ID" value="NZ_WTZA01000001.1"/>
</dbReference>
<organism evidence="3 4">
    <name type="scientific">Tsuneonella aeria</name>
    <dbReference type="NCBI Taxonomy" id="1837929"/>
    <lineage>
        <taxon>Bacteria</taxon>
        <taxon>Pseudomonadati</taxon>
        <taxon>Pseudomonadota</taxon>
        <taxon>Alphaproteobacteria</taxon>
        <taxon>Sphingomonadales</taxon>
        <taxon>Erythrobacteraceae</taxon>
        <taxon>Tsuneonella</taxon>
    </lineage>
</organism>
<name>A0A6I4TD82_9SPHN</name>
<keyword evidence="2" id="KW-0812">Transmembrane</keyword>
<evidence type="ECO:0000313" key="4">
    <source>
        <dbReference type="Proteomes" id="UP000439522"/>
    </source>
</evidence>
<feature type="coiled-coil region" evidence="1">
    <location>
        <begin position="625"/>
        <end position="652"/>
    </location>
</feature>
<dbReference type="Proteomes" id="UP000439522">
    <property type="component" value="Unassembled WGS sequence"/>
</dbReference>
<comment type="caution">
    <text evidence="3">The sequence shown here is derived from an EMBL/GenBank/DDBJ whole genome shotgun (WGS) entry which is preliminary data.</text>
</comment>
<gene>
    <name evidence="3" type="ORF">GRI40_02600</name>
</gene>
<evidence type="ECO:0000256" key="1">
    <source>
        <dbReference type="SAM" id="Coils"/>
    </source>
</evidence>
<keyword evidence="4" id="KW-1185">Reference proteome</keyword>
<protein>
    <submittedName>
        <fullName evidence="3">ATPase</fullName>
    </submittedName>
</protein>
<reference evidence="3 4" key="1">
    <citation type="submission" date="2019-12" db="EMBL/GenBank/DDBJ databases">
        <title>Genomic-based taxomic classification of the family Erythrobacteraceae.</title>
        <authorList>
            <person name="Xu L."/>
        </authorList>
    </citation>
    <scope>NUCLEOTIDE SEQUENCE [LARGE SCALE GENOMIC DNA]</scope>
    <source>
        <strain evidence="3 4">100921-2</strain>
    </source>
</reference>
<feature type="coiled-coil region" evidence="1">
    <location>
        <begin position="317"/>
        <end position="344"/>
    </location>
</feature>
<feature type="coiled-coil region" evidence="1">
    <location>
        <begin position="382"/>
        <end position="431"/>
    </location>
</feature>
<dbReference type="EMBL" id="WTZA01000001">
    <property type="protein sequence ID" value="MXO74110.1"/>
    <property type="molecule type" value="Genomic_DNA"/>
</dbReference>